<keyword evidence="4" id="KW-1185">Reference proteome</keyword>
<dbReference type="InterPro" id="IPR001845">
    <property type="entry name" value="HTH_ArsR_DNA-bd_dom"/>
</dbReference>
<evidence type="ECO:0000259" key="2">
    <source>
        <dbReference type="SMART" id="SM00418"/>
    </source>
</evidence>
<dbReference type="CDD" id="cd00090">
    <property type="entry name" value="HTH_ARSR"/>
    <property type="match status" value="1"/>
</dbReference>
<dbReference type="Proteomes" id="UP001084197">
    <property type="component" value="Unassembled WGS sequence"/>
</dbReference>
<feature type="domain" description="HTH arsR-type" evidence="2">
    <location>
        <begin position="4"/>
        <end position="85"/>
    </location>
</feature>
<evidence type="ECO:0000313" key="3">
    <source>
        <dbReference type="EMBL" id="MCZ0702846.1"/>
    </source>
</evidence>
<dbReference type="Pfam" id="PF12840">
    <property type="entry name" value="HTH_20"/>
    <property type="match status" value="1"/>
</dbReference>
<dbReference type="InterPro" id="IPR036390">
    <property type="entry name" value="WH_DNA-bd_sf"/>
</dbReference>
<dbReference type="SMART" id="SM00418">
    <property type="entry name" value="HTH_ARSR"/>
    <property type="match status" value="1"/>
</dbReference>
<dbReference type="InterPro" id="IPR011991">
    <property type="entry name" value="ArsR-like_HTH"/>
</dbReference>
<dbReference type="Gene3D" id="6.10.140.2180">
    <property type="match status" value="1"/>
</dbReference>
<proteinExistence type="predicted"/>
<name>A0A9J6RBW5_9BACI</name>
<evidence type="ECO:0000313" key="4">
    <source>
        <dbReference type="Proteomes" id="UP001084197"/>
    </source>
</evidence>
<dbReference type="NCBIfam" id="NF005061">
    <property type="entry name" value="PRK06474.1"/>
    <property type="match status" value="1"/>
</dbReference>
<dbReference type="InterPro" id="IPR036388">
    <property type="entry name" value="WH-like_DNA-bd_sf"/>
</dbReference>
<dbReference type="RefSeq" id="WP_268779616.1">
    <property type="nucleotide sequence ID" value="NZ_JAPRAT010000009.1"/>
</dbReference>
<dbReference type="SUPFAM" id="SSF46785">
    <property type="entry name" value="Winged helix' DNA-binding domain"/>
    <property type="match status" value="1"/>
</dbReference>
<organism evidence="3 4">
    <name type="scientific">Natronobacillus azotifigens</name>
    <dbReference type="NCBI Taxonomy" id="472978"/>
    <lineage>
        <taxon>Bacteria</taxon>
        <taxon>Bacillati</taxon>
        <taxon>Bacillota</taxon>
        <taxon>Bacilli</taxon>
        <taxon>Bacillales</taxon>
        <taxon>Bacillaceae</taxon>
        <taxon>Natronobacillus</taxon>
    </lineage>
</organism>
<protein>
    <submittedName>
        <fullName evidence="3">Helix-turn-helix domain-containing protein</fullName>
    </submittedName>
</protein>
<keyword evidence="1" id="KW-0238">DNA-binding</keyword>
<reference evidence="3" key="1">
    <citation type="submission" date="2022-11" db="EMBL/GenBank/DDBJ databases">
        <title>WGS of Natronobacillus azotifigens 24KS-1, an anaerobic diazotrophic haloalkaliphile from soda-rich habitats.</title>
        <authorList>
            <person name="Sorokin D.Y."/>
            <person name="Merkel A.Y."/>
        </authorList>
    </citation>
    <scope>NUCLEOTIDE SEQUENCE</scope>
    <source>
        <strain evidence="3">24KS-1</strain>
    </source>
</reference>
<dbReference type="EMBL" id="JAPRAT010000009">
    <property type="protein sequence ID" value="MCZ0702846.1"/>
    <property type="molecule type" value="Genomic_DNA"/>
</dbReference>
<dbReference type="GO" id="GO:0003677">
    <property type="term" value="F:DNA binding"/>
    <property type="evidence" value="ECO:0007669"/>
    <property type="project" value="UniProtKB-KW"/>
</dbReference>
<dbReference type="Gene3D" id="1.10.10.10">
    <property type="entry name" value="Winged helix-like DNA-binding domain superfamily/Winged helix DNA-binding domain"/>
    <property type="match status" value="1"/>
</dbReference>
<sequence length="176" mass="21001">MVQSKADVLLHPVRMKIIQALAGQSLTVQELLMEIKDVPQATMYRHLNVLKKHEIIFVQSEQKIRGVTERTYSLDPQKSFLSEEEAKSISNEEHLQYFIKYYTNVLRLMEDYLKEDINYNEDAFGYHLLELQLNDQEKQKFLEDYQQLIMKYQFERREDRSTVTMATAFIPKRKDS</sequence>
<accession>A0A9J6RBW5</accession>
<dbReference type="GO" id="GO:0003700">
    <property type="term" value="F:DNA-binding transcription factor activity"/>
    <property type="evidence" value="ECO:0007669"/>
    <property type="project" value="InterPro"/>
</dbReference>
<dbReference type="AlphaFoldDB" id="A0A9J6RBW5"/>
<gene>
    <name evidence="3" type="ORF">OWO01_06445</name>
</gene>
<comment type="caution">
    <text evidence="3">The sequence shown here is derived from an EMBL/GenBank/DDBJ whole genome shotgun (WGS) entry which is preliminary data.</text>
</comment>
<evidence type="ECO:0000256" key="1">
    <source>
        <dbReference type="ARBA" id="ARBA00023125"/>
    </source>
</evidence>